<keyword evidence="3" id="KW-1185">Reference proteome</keyword>
<evidence type="ECO:0000256" key="1">
    <source>
        <dbReference type="SAM" id="MobiDB-lite"/>
    </source>
</evidence>
<sequence length="70" mass="7815">MRVELPQRPGAQVDRLENAVATDGGEVVGAEHRGVGRDHATTQDGYDSHKSSSLTTEEYHRRPWGRRCLD</sequence>
<protein>
    <submittedName>
        <fullName evidence="2">Uncharacterized protein</fullName>
    </submittedName>
</protein>
<feature type="compositionally biased region" description="Basic and acidic residues" evidence="1">
    <location>
        <begin position="29"/>
        <end position="50"/>
    </location>
</feature>
<gene>
    <name evidence="2" type="ORF">Vau01_012850</name>
</gene>
<accession>A0A8J4DXC1</accession>
<organism evidence="2 3">
    <name type="scientific">Virgisporangium aurantiacum</name>
    <dbReference type="NCBI Taxonomy" id="175570"/>
    <lineage>
        <taxon>Bacteria</taxon>
        <taxon>Bacillati</taxon>
        <taxon>Actinomycetota</taxon>
        <taxon>Actinomycetes</taxon>
        <taxon>Micromonosporales</taxon>
        <taxon>Micromonosporaceae</taxon>
        <taxon>Virgisporangium</taxon>
    </lineage>
</organism>
<evidence type="ECO:0000313" key="3">
    <source>
        <dbReference type="Proteomes" id="UP000612585"/>
    </source>
</evidence>
<comment type="caution">
    <text evidence="2">The sequence shown here is derived from an EMBL/GenBank/DDBJ whole genome shotgun (WGS) entry which is preliminary data.</text>
</comment>
<reference evidence="2" key="1">
    <citation type="submission" date="2021-01" db="EMBL/GenBank/DDBJ databases">
        <title>Whole genome shotgun sequence of Virgisporangium aurantiacum NBRC 16421.</title>
        <authorList>
            <person name="Komaki H."/>
            <person name="Tamura T."/>
        </authorList>
    </citation>
    <scope>NUCLEOTIDE SEQUENCE</scope>
    <source>
        <strain evidence="2">NBRC 16421</strain>
    </source>
</reference>
<feature type="compositionally biased region" description="Basic and acidic residues" evidence="1">
    <location>
        <begin position="57"/>
        <end position="70"/>
    </location>
</feature>
<dbReference type="EMBL" id="BOPG01000009">
    <property type="protein sequence ID" value="GIJ53769.1"/>
    <property type="molecule type" value="Genomic_DNA"/>
</dbReference>
<dbReference type="AlphaFoldDB" id="A0A8J4DXC1"/>
<dbReference type="Proteomes" id="UP000612585">
    <property type="component" value="Unassembled WGS sequence"/>
</dbReference>
<evidence type="ECO:0000313" key="2">
    <source>
        <dbReference type="EMBL" id="GIJ53769.1"/>
    </source>
</evidence>
<proteinExistence type="predicted"/>
<name>A0A8J4DXC1_9ACTN</name>
<feature type="region of interest" description="Disordered" evidence="1">
    <location>
        <begin position="26"/>
        <end position="70"/>
    </location>
</feature>